<evidence type="ECO:0000313" key="1">
    <source>
        <dbReference type="EMBL" id="GMT09395.1"/>
    </source>
</evidence>
<sequence length="84" mass="9578">EICFVKSELTSDYSLEIIKFVRGCHPLKAELIIEDHSLPKQGLFLVELSKFVDAIHIKQVKWRTAAVPQAQFNGMALPQGYVHR</sequence>
<keyword evidence="2" id="KW-1185">Reference proteome</keyword>
<proteinExistence type="predicted"/>
<protein>
    <recommendedName>
        <fullName evidence="3">FBD domain-containing protein</fullName>
    </recommendedName>
</protein>
<accession>A0AAV5UQE4</accession>
<reference evidence="1" key="1">
    <citation type="submission" date="2023-10" db="EMBL/GenBank/DDBJ databases">
        <title>Genome assembly of Pristionchus species.</title>
        <authorList>
            <person name="Yoshida K."/>
            <person name="Sommer R.J."/>
        </authorList>
    </citation>
    <scope>NUCLEOTIDE SEQUENCE</scope>
    <source>
        <strain evidence="1">RS5133</strain>
    </source>
</reference>
<dbReference type="Proteomes" id="UP001432322">
    <property type="component" value="Unassembled WGS sequence"/>
</dbReference>
<feature type="non-terminal residue" evidence="1">
    <location>
        <position position="84"/>
    </location>
</feature>
<dbReference type="EMBL" id="BTSY01000001">
    <property type="protein sequence ID" value="GMT09395.1"/>
    <property type="molecule type" value="Genomic_DNA"/>
</dbReference>
<organism evidence="1 2">
    <name type="scientific">Pristionchus fissidentatus</name>
    <dbReference type="NCBI Taxonomy" id="1538716"/>
    <lineage>
        <taxon>Eukaryota</taxon>
        <taxon>Metazoa</taxon>
        <taxon>Ecdysozoa</taxon>
        <taxon>Nematoda</taxon>
        <taxon>Chromadorea</taxon>
        <taxon>Rhabditida</taxon>
        <taxon>Rhabditina</taxon>
        <taxon>Diplogasteromorpha</taxon>
        <taxon>Diplogasteroidea</taxon>
        <taxon>Neodiplogasteridae</taxon>
        <taxon>Pristionchus</taxon>
    </lineage>
</organism>
<name>A0AAV5UQE4_9BILA</name>
<gene>
    <name evidence="1" type="ORF">PFISCL1PPCAC_692</name>
</gene>
<comment type="caution">
    <text evidence="1">The sequence shown here is derived from an EMBL/GenBank/DDBJ whole genome shotgun (WGS) entry which is preliminary data.</text>
</comment>
<dbReference type="AlphaFoldDB" id="A0AAV5UQE4"/>
<evidence type="ECO:0008006" key="3">
    <source>
        <dbReference type="Google" id="ProtNLM"/>
    </source>
</evidence>
<feature type="non-terminal residue" evidence="1">
    <location>
        <position position="1"/>
    </location>
</feature>
<evidence type="ECO:0000313" key="2">
    <source>
        <dbReference type="Proteomes" id="UP001432322"/>
    </source>
</evidence>